<comment type="caution">
    <text evidence="1">The sequence shown here is derived from an EMBL/GenBank/DDBJ whole genome shotgun (WGS) entry which is preliminary data.</text>
</comment>
<evidence type="ECO:0000313" key="2">
    <source>
        <dbReference type="Proteomes" id="UP001140234"/>
    </source>
</evidence>
<protein>
    <submittedName>
        <fullName evidence="1">Swr1 complex component</fullName>
        <ecNumber evidence="1">3.6.4.12</ecNumber>
    </submittedName>
</protein>
<name>A0ACC1K8I3_9FUNG</name>
<sequence length="1339" mass="147989">MRSAAAGVAAGGRGARRGRPPTASPSQGDSTDGAAAQEPQEMAAVATAGSAAVPFKVVDPAVFARQAPTPDASAMRQLAEHLESFVTLPDDRVLSCVARPKKERRAAGTMTIPDHREAAAVAGEAAPTPGERAVQMAAERAQWVDQMARTMNRISTLRRRGLLRDSTEPDDGAQLHWLPPALPEPAAQAREPARTKTWRDRLVADAVERHREMAVAGRRRRAVLRKCSRQIAREDDERKARLGIYKRPEEAARAERALHMRLAKATAQLVMRKWAYVESVVDEQRLMDEEEQRSREDKKALVDMLHRSTRLLEEQQRTAHSSSSEDDSDGSASTAGDDASDLGGGGGSDSSSESSDDEMDGLAHDQDIPLEALLARYGPPSSDDAAACGVVPGSPAAGSSRRSSRSGGSSGSIGAAVCDKDAAAAAQHAIEQPVLLRGELREYQRQGLDWLAALHQHQTNGILADEMGLGKTIQTIALLAHLACDRGVWGPHLIIVPTSVLLNWEQELHRWLPGFKVLAYYGSRSERKQRRKGWSKPNAFHVCVTSYQLAIQDAAAFRRKAWYYMVLDEAQAIKNFRSQRWQTLLAFRSEARLLLTGTPLQNSLMELWSLMYFLMPRELGASGDGCADGFAGLERFREWFAQPLEKLLAANPEIAAPVAVQGAVAFNTTAFLSGSGSLPGGDLLATQTEAHQAVQKLHTVLRPHILRRLKQDVETQLPRKVERVVYCHMSKRQRFLYDDFMSRAQTRDTLRGGSYLGVMGCLMQLRKVCNHPDLFETRPIVTSWAVSGARVARYRRTEDLIRRMLAAGAPWQEGGCDRWRQRGLVFTSPDDEGTATGRQQRMRQLDAAPLLLHKALAAAQSALEIVATEEKSWGDLQLRPRPSQHHLGSVHASALHQRATAAQRSSDAWLRLFTRNRERVPGHGPVYSAGALRAVRVVQSVRARLGDASAAAELAPTGAQLLERHHATVVNFVFVTPPVVVANTQSDLEAVHPHLRPERRGAWVEELAPNVLHVRRRVLQRTGAVRALEVRQQIAFPEPFLLQYDCGKLQELARLLRCLAQDGHRVLIFTQMTRMLDVLETWLNLHGYRYLRLDGATPVEQRWRLTERFNHDPRWTVFISSTRAGGLGINLTGADTVIFYDSDWNHAMDAQCQDRCHRIGQQREVHIYRLITERSVEEAIWRKQCEKRWLDNVVIQQGQFDPNKRDGRSNGVPLEQQQQQQQQPSLGTGDWYDLATSVLQQSSGGAAQPATERRAASEHDVPDTAEDEADAAALKAAIVEVAQADALDMGDDQPAQPPLPPPPLSAPGEEKVSAAADAATDDGIGHIDDYMVRFLAESM</sequence>
<keyword evidence="1" id="KW-0378">Hydrolase</keyword>
<evidence type="ECO:0000313" key="1">
    <source>
        <dbReference type="EMBL" id="KAJ2775891.1"/>
    </source>
</evidence>
<dbReference type="Proteomes" id="UP001140234">
    <property type="component" value="Unassembled WGS sequence"/>
</dbReference>
<dbReference type="EMBL" id="JANBUJ010000001">
    <property type="protein sequence ID" value="KAJ2775891.1"/>
    <property type="molecule type" value="Genomic_DNA"/>
</dbReference>
<proteinExistence type="predicted"/>
<accession>A0ACC1K8I3</accession>
<dbReference type="EC" id="3.6.4.12" evidence="1"/>
<reference evidence="1" key="1">
    <citation type="submission" date="2022-07" db="EMBL/GenBank/DDBJ databases">
        <title>Phylogenomic reconstructions and comparative analyses of Kickxellomycotina fungi.</title>
        <authorList>
            <person name="Reynolds N.K."/>
            <person name="Stajich J.E."/>
            <person name="Barry K."/>
            <person name="Grigoriev I.V."/>
            <person name="Crous P."/>
            <person name="Smith M.E."/>
        </authorList>
    </citation>
    <scope>NUCLEOTIDE SEQUENCE</scope>
    <source>
        <strain evidence="1">CBS 109366</strain>
    </source>
</reference>
<organism evidence="1 2">
    <name type="scientific">Coemansia nantahalensis</name>
    <dbReference type="NCBI Taxonomy" id="2789366"/>
    <lineage>
        <taxon>Eukaryota</taxon>
        <taxon>Fungi</taxon>
        <taxon>Fungi incertae sedis</taxon>
        <taxon>Zoopagomycota</taxon>
        <taxon>Kickxellomycotina</taxon>
        <taxon>Kickxellomycetes</taxon>
        <taxon>Kickxellales</taxon>
        <taxon>Kickxellaceae</taxon>
        <taxon>Coemansia</taxon>
    </lineage>
</organism>
<keyword evidence="2" id="KW-1185">Reference proteome</keyword>
<gene>
    <name evidence="1" type="primary">SWR1</name>
    <name evidence="1" type="ORF">IWQ57_000048</name>
</gene>